<name>A0A9E6P3Z0_9PSED</name>
<gene>
    <name evidence="2" type="ORF">HU739_011660</name>
</gene>
<evidence type="ECO:0000259" key="1">
    <source>
        <dbReference type="Pfam" id="PF21882"/>
    </source>
</evidence>
<evidence type="ECO:0000313" key="2">
    <source>
        <dbReference type="EMBL" id="QXI19617.1"/>
    </source>
</evidence>
<dbReference type="Pfam" id="PF21882">
    <property type="entry name" value="Gp53-like_C"/>
    <property type="match status" value="1"/>
</dbReference>
<accession>A0A9E6P3Z0</accession>
<dbReference type="InterPro" id="IPR054075">
    <property type="entry name" value="Gp53-like_C"/>
</dbReference>
<dbReference type="EMBL" id="CP077091">
    <property type="protein sequence ID" value="QXI19617.1"/>
    <property type="molecule type" value="Genomic_DNA"/>
</dbReference>
<dbReference type="KEGG" id="phv:HU739_011660"/>
<protein>
    <recommendedName>
        <fullName evidence="1">Putative tail fiber protein gp53-like C-terminal domain-containing protein</fullName>
    </recommendedName>
</protein>
<organism evidence="2 3">
    <name type="scientific">Pseudomonas hamedanensis</name>
    <dbReference type="NCBI Taxonomy" id="2745504"/>
    <lineage>
        <taxon>Bacteria</taxon>
        <taxon>Pseudomonadati</taxon>
        <taxon>Pseudomonadota</taxon>
        <taxon>Gammaproteobacteria</taxon>
        <taxon>Pseudomonadales</taxon>
        <taxon>Pseudomonadaceae</taxon>
        <taxon>Pseudomonas</taxon>
    </lineage>
</organism>
<sequence>MDYPKSLPSAGLVNGRFVDEDPVTGTPGSLIPASWGNSVTQEILEVIKSSGVAADEGDNTQLRSAINALILKKQNESLAAQEDAEAGTNAAKLMTPLRVFQAIARKVQQATEAFVGTAKIASQAEVNAGTADSSIVTPKKLKLGFMVRLGTSGYVVFPSWMGGVIIQWVNGSASQTGNNNNGELNLWPLVFPNALYVAVATHEGTSTATFLTWNAVSTVSRQVGINVRCPDYSNSTISARIIGIGN</sequence>
<dbReference type="Gene3D" id="2.60.40.3940">
    <property type="match status" value="1"/>
</dbReference>
<reference evidence="2 3" key="2">
    <citation type="journal article" date="2021" name="Microorganisms">
        <title>The Ever-Expanding Pseudomonas Genus: Description of 43 New Species and Partition of the Pseudomonas putida Group.</title>
        <authorList>
            <person name="Girard L."/>
            <person name="Lood C."/>
            <person name="Hofte M."/>
            <person name="Vandamme P."/>
            <person name="Rokni-Zadeh H."/>
            <person name="van Noort V."/>
            <person name="Lavigne R."/>
            <person name="De Mot R."/>
        </authorList>
    </citation>
    <scope>NUCLEOTIDE SEQUENCE [LARGE SCALE GENOMIC DNA]</scope>
    <source>
        <strain evidence="2 3">SWRI65</strain>
    </source>
</reference>
<keyword evidence="3" id="KW-1185">Reference proteome</keyword>
<proteinExistence type="predicted"/>
<dbReference type="RefSeq" id="WP_186550284.1">
    <property type="nucleotide sequence ID" value="NZ_CP077091.1"/>
</dbReference>
<reference evidence="2 3" key="1">
    <citation type="journal article" date="2020" name="Microorganisms">
        <title>Reliable Identification of Environmental Pseudomonas Isolates Using the rpoD Gene.</title>
        <authorList>
            <consortium name="The Broad Institute Genome Sequencing Platform"/>
            <person name="Girard L."/>
            <person name="Lood C."/>
            <person name="Rokni-Zadeh H."/>
            <person name="van Noort V."/>
            <person name="Lavigne R."/>
            <person name="De Mot R."/>
        </authorList>
    </citation>
    <scope>NUCLEOTIDE SEQUENCE [LARGE SCALE GENOMIC DNA]</scope>
    <source>
        <strain evidence="2 3">SWRI65</strain>
    </source>
</reference>
<dbReference type="Proteomes" id="UP000631521">
    <property type="component" value="Chromosome"/>
</dbReference>
<feature type="domain" description="Putative tail fiber protein gp53-like C-terminal" evidence="1">
    <location>
        <begin position="162"/>
        <end position="240"/>
    </location>
</feature>
<dbReference type="AlphaFoldDB" id="A0A9E6P3Z0"/>
<evidence type="ECO:0000313" key="3">
    <source>
        <dbReference type="Proteomes" id="UP000631521"/>
    </source>
</evidence>